<evidence type="ECO:0000256" key="2">
    <source>
        <dbReference type="ARBA" id="ARBA00022801"/>
    </source>
</evidence>
<dbReference type="GO" id="GO:0016787">
    <property type="term" value="F:hydrolase activity"/>
    <property type="evidence" value="ECO:0007669"/>
    <property type="project" value="UniProtKB-KW"/>
</dbReference>
<proteinExistence type="predicted"/>
<dbReference type="PANTHER" id="PTHR43309:SF3">
    <property type="entry name" value="5-OXOPROLINASE SUBUNIT C"/>
    <property type="match status" value="1"/>
</dbReference>
<dbReference type="Pfam" id="PF02626">
    <property type="entry name" value="CT_A_B"/>
    <property type="match status" value="1"/>
</dbReference>
<dbReference type="InterPro" id="IPR029000">
    <property type="entry name" value="Cyclophilin-like_dom_sf"/>
</dbReference>
<dbReference type="NCBIfam" id="TIGR00724">
    <property type="entry name" value="urea_amlyse_rel"/>
    <property type="match status" value="1"/>
</dbReference>
<sequence length="325" mass="34646">MIEVVSIPPLATVQDLGRDGYWPQGLGRAGAMDPLSHKIANMMLGNEIDAATLEIPMTPARFTFKKETAFAVVGAPCNARLNDTALPRAFAGFAHPGDRLELGAMTSGARVYIALPGGIDVPVVLGSRSTQLRETFGGYHGRVLASGDQLRAESTAQPLLPHGGLSLALPPLVASESTDIVVRALPSAEHDHFTPSAIAAFWSEPYSVTNLSNRQGYRLEGPILENASEGELRSHGIVPGIVQVPRGGQPIVQLSDSATMGGYPKIAAVIEQDLWKFGQARPGDSVRFEMIDLSAAAKAASEEAELIEEYRRDLGRFALQIAGWS</sequence>
<protein>
    <submittedName>
        <fullName evidence="5">KipI antagonist</fullName>
    </submittedName>
</protein>
<dbReference type="Proteomes" id="UP000201613">
    <property type="component" value="Unassembled WGS sequence"/>
</dbReference>
<evidence type="ECO:0000256" key="3">
    <source>
        <dbReference type="ARBA" id="ARBA00022840"/>
    </source>
</evidence>
<keyword evidence="1" id="KW-0547">Nucleotide-binding</keyword>
<dbReference type="SUPFAM" id="SSF50891">
    <property type="entry name" value="Cyclophilin-like"/>
    <property type="match status" value="1"/>
</dbReference>
<reference evidence="5 6" key="1">
    <citation type="submission" date="2017-05" db="EMBL/GenBank/DDBJ databases">
        <authorList>
            <person name="Song R."/>
            <person name="Chenine A.L."/>
            <person name="Ruprecht R.M."/>
        </authorList>
    </citation>
    <scope>NUCLEOTIDE SEQUENCE [LARGE SCALE GENOMIC DNA]</scope>
    <source>
        <strain evidence="5 6">CECT 8899</strain>
    </source>
</reference>
<name>A0A238LKI7_9RHOB</name>
<evidence type="ECO:0000259" key="4">
    <source>
        <dbReference type="SMART" id="SM00797"/>
    </source>
</evidence>
<evidence type="ECO:0000313" key="6">
    <source>
        <dbReference type="Proteomes" id="UP000201613"/>
    </source>
</evidence>
<dbReference type="SMART" id="SM00797">
    <property type="entry name" value="AHS2"/>
    <property type="match status" value="1"/>
</dbReference>
<dbReference type="GO" id="GO:0005524">
    <property type="term" value="F:ATP binding"/>
    <property type="evidence" value="ECO:0007669"/>
    <property type="project" value="UniProtKB-KW"/>
</dbReference>
<dbReference type="InterPro" id="IPR052708">
    <property type="entry name" value="PxpC"/>
</dbReference>
<evidence type="ECO:0000313" key="5">
    <source>
        <dbReference type="EMBL" id="SMY10181.1"/>
    </source>
</evidence>
<keyword evidence="6" id="KW-1185">Reference proteome</keyword>
<keyword evidence="3" id="KW-0067">ATP-binding</keyword>
<organism evidence="5 6">
    <name type="scientific">Flavimaricola marinus</name>
    <dbReference type="NCBI Taxonomy" id="1819565"/>
    <lineage>
        <taxon>Bacteria</taxon>
        <taxon>Pseudomonadati</taxon>
        <taxon>Pseudomonadota</taxon>
        <taxon>Alphaproteobacteria</taxon>
        <taxon>Rhodobacterales</taxon>
        <taxon>Paracoccaceae</taxon>
        <taxon>Flavimaricola</taxon>
    </lineage>
</organism>
<gene>
    <name evidence="5" type="primary">kipA</name>
    <name evidence="5" type="ORF">LOM8899_04356</name>
</gene>
<dbReference type="EMBL" id="FXZK01000020">
    <property type="protein sequence ID" value="SMY10181.1"/>
    <property type="molecule type" value="Genomic_DNA"/>
</dbReference>
<keyword evidence="2" id="KW-0378">Hydrolase</keyword>
<dbReference type="PANTHER" id="PTHR43309">
    <property type="entry name" value="5-OXOPROLINASE SUBUNIT C"/>
    <property type="match status" value="1"/>
</dbReference>
<feature type="domain" description="Carboxyltransferase" evidence="4">
    <location>
        <begin position="23"/>
        <end position="306"/>
    </location>
</feature>
<evidence type="ECO:0000256" key="1">
    <source>
        <dbReference type="ARBA" id="ARBA00022741"/>
    </source>
</evidence>
<dbReference type="InterPro" id="IPR003778">
    <property type="entry name" value="CT_A_B"/>
</dbReference>
<dbReference type="Gene3D" id="2.40.100.10">
    <property type="entry name" value="Cyclophilin-like"/>
    <property type="match status" value="1"/>
</dbReference>
<dbReference type="AlphaFoldDB" id="A0A238LKI7"/>
<dbReference type="RefSeq" id="WP_093994343.1">
    <property type="nucleotide sequence ID" value="NZ_FXZK01000020.1"/>
</dbReference>
<dbReference type="OrthoDB" id="9768696at2"/>
<accession>A0A238LKI7</accession>